<accession>A0AB38FPI8</accession>
<sequence length="51" mass="5174">MGSSEIFTDLVAWGAEGFLNGNPVQSAVGAVLFLGLGLGLWDLVTGAPIVI</sequence>
<gene>
    <name evidence="2" type="ORF">NCTC13229_06805</name>
</gene>
<comment type="caution">
    <text evidence="2">The sequence shown here is derived from an EMBL/GenBank/DDBJ whole genome shotgun (WGS) entry which is preliminary data.</text>
</comment>
<organism evidence="2 3">
    <name type="scientific">Rhodococcus wratislaviensis</name>
    <name type="common">Tsukamurella wratislaviensis</name>
    <dbReference type="NCBI Taxonomy" id="44752"/>
    <lineage>
        <taxon>Bacteria</taxon>
        <taxon>Bacillati</taxon>
        <taxon>Actinomycetota</taxon>
        <taxon>Actinomycetes</taxon>
        <taxon>Mycobacteriales</taxon>
        <taxon>Nocardiaceae</taxon>
        <taxon>Rhodococcus</taxon>
    </lineage>
</organism>
<keyword evidence="1" id="KW-1133">Transmembrane helix</keyword>
<dbReference type="RefSeq" id="WP_174233902.1">
    <property type="nucleotide sequence ID" value="NZ_QTTP01000001.1"/>
</dbReference>
<protein>
    <submittedName>
        <fullName evidence="2">Uncharacterized protein</fullName>
    </submittedName>
</protein>
<keyword evidence="1" id="KW-0812">Transmembrane</keyword>
<dbReference type="AlphaFoldDB" id="A0AB38FPI8"/>
<feature type="transmembrane region" description="Helical" evidence="1">
    <location>
        <begin position="27"/>
        <end position="50"/>
    </location>
</feature>
<keyword evidence="1" id="KW-0472">Membrane</keyword>
<dbReference type="Proteomes" id="UP000251211">
    <property type="component" value="Unassembled WGS sequence"/>
</dbReference>
<evidence type="ECO:0000313" key="2">
    <source>
        <dbReference type="EMBL" id="SPZ43270.1"/>
    </source>
</evidence>
<evidence type="ECO:0000256" key="1">
    <source>
        <dbReference type="SAM" id="Phobius"/>
    </source>
</evidence>
<name>A0AB38FPI8_RHOWR</name>
<dbReference type="EMBL" id="UAUI01000028">
    <property type="protein sequence ID" value="SPZ43270.1"/>
    <property type="molecule type" value="Genomic_DNA"/>
</dbReference>
<proteinExistence type="predicted"/>
<reference evidence="2 3" key="1">
    <citation type="submission" date="2018-06" db="EMBL/GenBank/DDBJ databases">
        <authorList>
            <consortium name="Pathogen Informatics"/>
            <person name="Doyle S."/>
        </authorList>
    </citation>
    <scope>NUCLEOTIDE SEQUENCE [LARGE SCALE GENOMIC DNA]</scope>
    <source>
        <strain evidence="2 3">NCTC13229</strain>
    </source>
</reference>
<evidence type="ECO:0000313" key="3">
    <source>
        <dbReference type="Proteomes" id="UP000251211"/>
    </source>
</evidence>